<evidence type="ECO:0000256" key="1">
    <source>
        <dbReference type="SAM" id="Phobius"/>
    </source>
</evidence>
<accession>W7EMT4</accession>
<dbReference type="RefSeq" id="XP_014561360.1">
    <property type="nucleotide sequence ID" value="XM_014705874.1"/>
</dbReference>
<dbReference type="AlphaFoldDB" id="W7EMT4"/>
<dbReference type="HOGENOM" id="CLU_2249638_0_0_1"/>
<evidence type="ECO:0000313" key="2">
    <source>
        <dbReference type="EMBL" id="EUN31763.1"/>
    </source>
</evidence>
<gene>
    <name evidence="2" type="ORF">COCVIDRAFT_87066</name>
</gene>
<proteinExistence type="predicted"/>
<protein>
    <submittedName>
        <fullName evidence="2">Uncharacterized protein</fullName>
    </submittedName>
</protein>
<dbReference type="EMBL" id="KI968697">
    <property type="protein sequence ID" value="EUN31763.1"/>
    <property type="molecule type" value="Genomic_DNA"/>
</dbReference>
<keyword evidence="1" id="KW-0812">Transmembrane</keyword>
<name>W7EMT4_BIPV3</name>
<feature type="transmembrane region" description="Helical" evidence="1">
    <location>
        <begin position="70"/>
        <end position="88"/>
    </location>
</feature>
<reference evidence="2 3" key="1">
    <citation type="journal article" date="2013" name="PLoS Genet.">
        <title>Comparative genome structure, secondary metabolite, and effector coding capacity across Cochliobolus pathogens.</title>
        <authorList>
            <person name="Condon B.J."/>
            <person name="Leng Y."/>
            <person name="Wu D."/>
            <person name="Bushley K.E."/>
            <person name="Ohm R.A."/>
            <person name="Otillar R."/>
            <person name="Martin J."/>
            <person name="Schackwitz W."/>
            <person name="Grimwood J."/>
            <person name="MohdZainudin N."/>
            <person name="Xue C."/>
            <person name="Wang R."/>
            <person name="Manning V.A."/>
            <person name="Dhillon B."/>
            <person name="Tu Z.J."/>
            <person name="Steffenson B.J."/>
            <person name="Salamov A."/>
            <person name="Sun H."/>
            <person name="Lowry S."/>
            <person name="LaButti K."/>
            <person name="Han J."/>
            <person name="Copeland A."/>
            <person name="Lindquist E."/>
            <person name="Barry K."/>
            <person name="Schmutz J."/>
            <person name="Baker S.E."/>
            <person name="Ciuffetti L.M."/>
            <person name="Grigoriev I.V."/>
            <person name="Zhong S."/>
            <person name="Turgeon B.G."/>
        </authorList>
    </citation>
    <scope>NUCLEOTIDE SEQUENCE [LARGE SCALE GENOMIC DNA]</scope>
    <source>
        <strain evidence="2 3">FI3</strain>
    </source>
</reference>
<organism evidence="2 3">
    <name type="scientific">Bipolaris victoriae (strain FI3)</name>
    <name type="common">Victoria blight of oats agent</name>
    <name type="synonym">Cochliobolus victoriae</name>
    <dbReference type="NCBI Taxonomy" id="930091"/>
    <lineage>
        <taxon>Eukaryota</taxon>
        <taxon>Fungi</taxon>
        <taxon>Dikarya</taxon>
        <taxon>Ascomycota</taxon>
        <taxon>Pezizomycotina</taxon>
        <taxon>Dothideomycetes</taxon>
        <taxon>Pleosporomycetidae</taxon>
        <taxon>Pleosporales</taxon>
        <taxon>Pleosporineae</taxon>
        <taxon>Pleosporaceae</taxon>
        <taxon>Bipolaris</taxon>
    </lineage>
</organism>
<keyword evidence="1" id="KW-1133">Transmembrane helix</keyword>
<evidence type="ECO:0000313" key="3">
    <source>
        <dbReference type="Proteomes" id="UP000054337"/>
    </source>
</evidence>
<dbReference type="GeneID" id="26258605"/>
<dbReference type="Proteomes" id="UP000054337">
    <property type="component" value="Unassembled WGS sequence"/>
</dbReference>
<keyword evidence="1" id="KW-0472">Membrane</keyword>
<keyword evidence="3" id="KW-1185">Reference proteome</keyword>
<sequence>MRYLAAYNNVSLYCSCIYTLDHLVRGSYESRIDPDEATVLGLLSSCRFFDLYRPRDVLAVEVSVTYRERGHSVICLLIIFSFHGIYLGRRIGGQWLPYALVAVF</sequence>